<dbReference type="GO" id="GO:0016301">
    <property type="term" value="F:kinase activity"/>
    <property type="evidence" value="ECO:0007669"/>
    <property type="project" value="UniProtKB-KW"/>
</dbReference>
<evidence type="ECO:0000256" key="2">
    <source>
        <dbReference type="ARBA" id="ARBA00012438"/>
    </source>
</evidence>
<evidence type="ECO:0000313" key="12">
    <source>
        <dbReference type="EMBL" id="GLR63390.1"/>
    </source>
</evidence>
<dbReference type="InterPro" id="IPR050351">
    <property type="entry name" value="BphY/WalK/GraS-like"/>
</dbReference>
<dbReference type="PROSITE" id="PS50109">
    <property type="entry name" value="HIS_KIN"/>
    <property type="match status" value="1"/>
</dbReference>
<dbReference type="PANTHER" id="PTHR42878:SF7">
    <property type="entry name" value="SENSOR HISTIDINE KINASE GLRK"/>
    <property type="match status" value="1"/>
</dbReference>
<dbReference type="InterPro" id="IPR005467">
    <property type="entry name" value="His_kinase_dom"/>
</dbReference>
<keyword evidence="3" id="KW-0597">Phosphoprotein</keyword>
<dbReference type="Pfam" id="PF02518">
    <property type="entry name" value="HATPase_c"/>
    <property type="match status" value="1"/>
</dbReference>
<feature type="coiled-coil region" evidence="9">
    <location>
        <begin position="222"/>
        <end position="249"/>
    </location>
</feature>
<proteinExistence type="predicted"/>
<keyword evidence="10" id="KW-0472">Membrane</keyword>
<dbReference type="InterPro" id="IPR036097">
    <property type="entry name" value="HisK_dim/P_sf"/>
</dbReference>
<dbReference type="InterPro" id="IPR003661">
    <property type="entry name" value="HisK_dim/P_dom"/>
</dbReference>
<evidence type="ECO:0000256" key="4">
    <source>
        <dbReference type="ARBA" id="ARBA00022679"/>
    </source>
</evidence>
<keyword evidence="6 12" id="KW-0418">Kinase</keyword>
<dbReference type="PRINTS" id="PR00344">
    <property type="entry name" value="BCTRLSENSOR"/>
</dbReference>
<keyword evidence="8" id="KW-0902">Two-component regulatory system</keyword>
<evidence type="ECO:0000256" key="10">
    <source>
        <dbReference type="SAM" id="Phobius"/>
    </source>
</evidence>
<keyword evidence="10" id="KW-1133">Transmembrane helix</keyword>
<comment type="caution">
    <text evidence="12">The sequence shown here is derived from an EMBL/GenBank/DDBJ whole genome shotgun (WGS) entry which is preliminary data.</text>
</comment>
<dbReference type="Gene3D" id="1.10.287.130">
    <property type="match status" value="1"/>
</dbReference>
<feature type="transmembrane region" description="Helical" evidence="10">
    <location>
        <begin position="167"/>
        <end position="190"/>
    </location>
</feature>
<name>A0ABQ5ZWJ7_9GAMM</name>
<evidence type="ECO:0000256" key="8">
    <source>
        <dbReference type="ARBA" id="ARBA00023012"/>
    </source>
</evidence>
<keyword evidence="5" id="KW-0547">Nucleotide-binding</keyword>
<evidence type="ECO:0000313" key="13">
    <source>
        <dbReference type="Proteomes" id="UP001156682"/>
    </source>
</evidence>
<keyword evidence="13" id="KW-1185">Reference proteome</keyword>
<dbReference type="EMBL" id="BSOR01000015">
    <property type="protein sequence ID" value="GLR63390.1"/>
    <property type="molecule type" value="Genomic_DNA"/>
</dbReference>
<keyword evidence="7" id="KW-0067">ATP-binding</keyword>
<reference evidence="13" key="1">
    <citation type="journal article" date="2019" name="Int. J. Syst. Evol. Microbiol.">
        <title>The Global Catalogue of Microorganisms (GCM) 10K type strain sequencing project: providing services to taxonomists for standard genome sequencing and annotation.</title>
        <authorList>
            <consortium name="The Broad Institute Genomics Platform"/>
            <consortium name="The Broad Institute Genome Sequencing Center for Infectious Disease"/>
            <person name="Wu L."/>
            <person name="Ma J."/>
        </authorList>
    </citation>
    <scope>NUCLEOTIDE SEQUENCE [LARGE SCALE GENOMIC DNA]</scope>
    <source>
        <strain evidence="13">NBRC 100033</strain>
    </source>
</reference>
<feature type="domain" description="Histidine kinase" evidence="11">
    <location>
        <begin position="249"/>
        <end position="465"/>
    </location>
</feature>
<keyword evidence="9" id="KW-0175">Coiled coil</keyword>
<keyword evidence="4" id="KW-0808">Transferase</keyword>
<dbReference type="SMART" id="SM00387">
    <property type="entry name" value="HATPase_c"/>
    <property type="match status" value="1"/>
</dbReference>
<sequence length="468" mass="52756">MKLLRPANLSLMQLVLLGFAGVVLPLVLLVVQATSAYRELSTQAGLTAREAVAFTRRSQSLQTLALDMERLSRQYLVVEDPTLLELLTSQLSSFEQLVKQPYLLFPVTSAQESLEALLNEQPEVFSGFAYFSQLVDLTDSLTSQTQQSVDKRLQAMQQQLEALQEQLIWQFLLLVSLSLLLVIYFTWRLLRPIDYLQKRIGSLANSHNNKKTQPLQKGPTELIQLDLRLNWLEEQLNEIEQQKAQFLRHISHELKTPLASIREAGDLLHEEVLGGLTPSQKEVTGLLEQNSRRLQQLIEQLLDYNLLQGKKQLASAPIKLQQLVGQLLEPWQPLLEKRKQQLVLPEEKLKLTGDISLLRSALDNLLTNALHYGDTSQPIHLRAGITASNQWIEVENAGEAIPPQEQARLFEPFYQGSSRRKGAVKGSGLGLSIAADCMKAHGGQLVLKTSQKNCIVFRLNWPTSTIQE</sequence>
<dbReference type="InterPro" id="IPR004358">
    <property type="entry name" value="Sig_transdc_His_kin-like_C"/>
</dbReference>
<keyword evidence="10" id="KW-0812">Transmembrane</keyword>
<dbReference type="Gene3D" id="6.10.340.10">
    <property type="match status" value="1"/>
</dbReference>
<evidence type="ECO:0000256" key="7">
    <source>
        <dbReference type="ARBA" id="ARBA00022840"/>
    </source>
</evidence>
<dbReference type="RefSeq" id="WP_036240521.1">
    <property type="nucleotide sequence ID" value="NZ_BSOR01000015.1"/>
</dbReference>
<dbReference type="InterPro" id="IPR036890">
    <property type="entry name" value="HATPase_C_sf"/>
</dbReference>
<evidence type="ECO:0000256" key="1">
    <source>
        <dbReference type="ARBA" id="ARBA00000085"/>
    </source>
</evidence>
<protein>
    <recommendedName>
        <fullName evidence="2">histidine kinase</fullName>
        <ecNumber evidence="2">2.7.13.3</ecNumber>
    </recommendedName>
</protein>
<dbReference type="InterPro" id="IPR003594">
    <property type="entry name" value="HATPase_dom"/>
</dbReference>
<evidence type="ECO:0000256" key="6">
    <source>
        <dbReference type="ARBA" id="ARBA00022777"/>
    </source>
</evidence>
<gene>
    <name evidence="12" type="ORF">GCM10007878_08250</name>
</gene>
<dbReference type="EC" id="2.7.13.3" evidence="2"/>
<dbReference type="Pfam" id="PF00512">
    <property type="entry name" value="HisKA"/>
    <property type="match status" value="1"/>
</dbReference>
<dbReference type="Gene3D" id="3.30.565.10">
    <property type="entry name" value="Histidine kinase-like ATPase, C-terminal domain"/>
    <property type="match status" value="1"/>
</dbReference>
<evidence type="ECO:0000256" key="5">
    <source>
        <dbReference type="ARBA" id="ARBA00022741"/>
    </source>
</evidence>
<dbReference type="CDD" id="cd00075">
    <property type="entry name" value="HATPase"/>
    <property type="match status" value="1"/>
</dbReference>
<dbReference type="SUPFAM" id="SSF47384">
    <property type="entry name" value="Homodimeric domain of signal transducing histidine kinase"/>
    <property type="match status" value="1"/>
</dbReference>
<dbReference type="Proteomes" id="UP001156682">
    <property type="component" value="Unassembled WGS sequence"/>
</dbReference>
<dbReference type="SMART" id="SM00388">
    <property type="entry name" value="HisKA"/>
    <property type="match status" value="1"/>
</dbReference>
<comment type="catalytic activity">
    <reaction evidence="1">
        <text>ATP + protein L-histidine = ADP + protein N-phospho-L-histidine.</text>
        <dbReference type="EC" id="2.7.13.3"/>
    </reaction>
</comment>
<evidence type="ECO:0000259" key="11">
    <source>
        <dbReference type="PROSITE" id="PS50109"/>
    </source>
</evidence>
<dbReference type="PANTHER" id="PTHR42878">
    <property type="entry name" value="TWO-COMPONENT HISTIDINE KINASE"/>
    <property type="match status" value="1"/>
</dbReference>
<organism evidence="12 13">
    <name type="scientific">Marinospirillum insulare</name>
    <dbReference type="NCBI Taxonomy" id="217169"/>
    <lineage>
        <taxon>Bacteria</taxon>
        <taxon>Pseudomonadati</taxon>
        <taxon>Pseudomonadota</taxon>
        <taxon>Gammaproteobacteria</taxon>
        <taxon>Oceanospirillales</taxon>
        <taxon>Oceanospirillaceae</taxon>
        <taxon>Marinospirillum</taxon>
    </lineage>
</organism>
<dbReference type="SUPFAM" id="SSF55874">
    <property type="entry name" value="ATPase domain of HSP90 chaperone/DNA topoisomerase II/histidine kinase"/>
    <property type="match status" value="1"/>
</dbReference>
<evidence type="ECO:0000256" key="3">
    <source>
        <dbReference type="ARBA" id="ARBA00022553"/>
    </source>
</evidence>
<dbReference type="CDD" id="cd00082">
    <property type="entry name" value="HisKA"/>
    <property type="match status" value="1"/>
</dbReference>
<accession>A0ABQ5ZWJ7</accession>
<evidence type="ECO:0000256" key="9">
    <source>
        <dbReference type="SAM" id="Coils"/>
    </source>
</evidence>